<name>A0ABN1B177_9LACT</name>
<dbReference type="GO" id="GO:0032259">
    <property type="term" value="P:methylation"/>
    <property type="evidence" value="ECO:0007669"/>
    <property type="project" value="UniProtKB-KW"/>
</dbReference>
<keyword evidence="2" id="KW-0808">Transferase</keyword>
<keyword evidence="2" id="KW-0489">Methyltransferase</keyword>
<organism evidence="2 3">
    <name type="scientific">Alkalibacterium indicireducens</name>
    <dbReference type="NCBI Taxonomy" id="398758"/>
    <lineage>
        <taxon>Bacteria</taxon>
        <taxon>Bacillati</taxon>
        <taxon>Bacillota</taxon>
        <taxon>Bacilli</taxon>
        <taxon>Lactobacillales</taxon>
        <taxon>Carnobacteriaceae</taxon>
        <taxon>Alkalibacterium</taxon>
    </lineage>
</organism>
<dbReference type="GO" id="GO:0008168">
    <property type="term" value="F:methyltransferase activity"/>
    <property type="evidence" value="ECO:0007669"/>
    <property type="project" value="UniProtKB-KW"/>
</dbReference>
<accession>A0ABN1B177</accession>
<dbReference type="Pfam" id="PF13649">
    <property type="entry name" value="Methyltransf_25"/>
    <property type="match status" value="1"/>
</dbReference>
<feature type="domain" description="Methyltransferase" evidence="1">
    <location>
        <begin position="40"/>
        <end position="137"/>
    </location>
</feature>
<keyword evidence="3" id="KW-1185">Reference proteome</keyword>
<gene>
    <name evidence="2" type="ORF">GCM10008936_15590</name>
</gene>
<evidence type="ECO:0000313" key="2">
    <source>
        <dbReference type="EMBL" id="GAA0488204.1"/>
    </source>
</evidence>
<dbReference type="CDD" id="cd02440">
    <property type="entry name" value="AdoMet_MTases"/>
    <property type="match status" value="1"/>
</dbReference>
<dbReference type="Gene3D" id="3.40.50.150">
    <property type="entry name" value="Vaccinia Virus protein VP39"/>
    <property type="match status" value="1"/>
</dbReference>
<dbReference type="RefSeq" id="WP_346024969.1">
    <property type="nucleotide sequence ID" value="NZ_BAAADA010000136.1"/>
</dbReference>
<comment type="caution">
    <text evidence="2">The sequence shown here is derived from an EMBL/GenBank/DDBJ whole genome shotgun (WGS) entry which is preliminary data.</text>
</comment>
<dbReference type="EMBL" id="BAAADA010000136">
    <property type="protein sequence ID" value="GAA0488204.1"/>
    <property type="molecule type" value="Genomic_DNA"/>
</dbReference>
<protein>
    <submittedName>
        <fullName evidence="2">Class I SAM-dependent methyltransferase</fullName>
    </submittedName>
</protein>
<dbReference type="PANTHER" id="PTHR44068">
    <property type="entry name" value="ZGC:194242"/>
    <property type="match status" value="1"/>
</dbReference>
<dbReference type="InterPro" id="IPR050447">
    <property type="entry name" value="Erg6_SMT_methyltransf"/>
</dbReference>
<dbReference type="Proteomes" id="UP001410648">
    <property type="component" value="Unassembled WGS sequence"/>
</dbReference>
<proteinExistence type="predicted"/>
<sequence length="249" mass="28032">MREAGHSFLARLGKTRLRPGGVEATDWLFNHVSFNKNQHILEVACNQCTNAIELVKKTGCSITAVDLDKQVIEIAKKRIEEAKLTDHITVERANALNLPYPDQSFDIVINEAMLTMLGDKQKVKAISEYYRVLKPGGLLLTHDVKLTDGGMPKVVTDLQQAIHVQAKPHDEAGWRNIFNQAGFENLDVATGPMSLMNPIGMIKDEGLIRTMKIFRQAIKKENRAYFKSMFRFFKTNKSNLGYIAIVSTK</sequence>
<evidence type="ECO:0000313" key="3">
    <source>
        <dbReference type="Proteomes" id="UP001410648"/>
    </source>
</evidence>
<dbReference type="PANTHER" id="PTHR44068:SF11">
    <property type="entry name" value="GERANYL DIPHOSPHATE 2-C-METHYLTRANSFERASE"/>
    <property type="match status" value="1"/>
</dbReference>
<dbReference type="InterPro" id="IPR041698">
    <property type="entry name" value="Methyltransf_25"/>
</dbReference>
<reference evidence="2 3" key="1">
    <citation type="journal article" date="2019" name="Int. J. Syst. Evol. Microbiol.">
        <title>The Global Catalogue of Microorganisms (GCM) 10K type strain sequencing project: providing services to taxonomists for standard genome sequencing and annotation.</title>
        <authorList>
            <consortium name="The Broad Institute Genomics Platform"/>
            <consortium name="The Broad Institute Genome Sequencing Center for Infectious Disease"/>
            <person name="Wu L."/>
            <person name="Ma J."/>
        </authorList>
    </citation>
    <scope>NUCLEOTIDE SEQUENCE [LARGE SCALE GENOMIC DNA]</scope>
    <source>
        <strain evidence="2 3">JCM 14232</strain>
    </source>
</reference>
<evidence type="ECO:0000259" key="1">
    <source>
        <dbReference type="Pfam" id="PF13649"/>
    </source>
</evidence>
<dbReference type="SUPFAM" id="SSF53335">
    <property type="entry name" value="S-adenosyl-L-methionine-dependent methyltransferases"/>
    <property type="match status" value="1"/>
</dbReference>
<dbReference type="InterPro" id="IPR029063">
    <property type="entry name" value="SAM-dependent_MTases_sf"/>
</dbReference>